<evidence type="ECO:0000313" key="4">
    <source>
        <dbReference type="Proteomes" id="UP000261600"/>
    </source>
</evidence>
<accession>A0A3Q3IM67</accession>
<dbReference type="SMART" id="SM01203">
    <property type="entry name" value="DUF3585"/>
    <property type="match status" value="1"/>
</dbReference>
<feature type="region of interest" description="Disordered" evidence="1">
    <location>
        <begin position="1"/>
        <end position="35"/>
    </location>
</feature>
<dbReference type="Proteomes" id="UP000261600">
    <property type="component" value="Unplaced"/>
</dbReference>
<reference evidence="3" key="2">
    <citation type="submission" date="2025-09" db="UniProtKB">
        <authorList>
            <consortium name="Ensembl"/>
        </authorList>
    </citation>
    <scope>IDENTIFICATION</scope>
</reference>
<dbReference type="InterPro" id="IPR022735">
    <property type="entry name" value="bMERB_dom"/>
</dbReference>
<reference evidence="3" key="1">
    <citation type="submission" date="2025-08" db="UniProtKB">
        <authorList>
            <consortium name="Ensembl"/>
        </authorList>
    </citation>
    <scope>IDENTIFICATION</scope>
</reference>
<dbReference type="PANTHER" id="PTHR22704:SF2">
    <property type="entry name" value="BMERB DOMAIN-CONTAINING PROTEIN"/>
    <property type="match status" value="1"/>
</dbReference>
<dbReference type="AlphaFoldDB" id="A0A3Q3IM67"/>
<dbReference type="InterPro" id="IPR040127">
    <property type="entry name" value="BMERB"/>
</dbReference>
<sequence>MEAESARPRPGAVERTQEDGATETSADGGVSMADSTVTVEDIEGELLRIERIRDVLVRRESELRYMMDDIQLCKEITQLKKELQKFISIPDKDKVRGEWEREEQLLLQINKLVETRGFLVDDLELERLREIEEDREMAAFLQFKPPKAPAAGGALQDQKAASGSQQASVPLLTKTGLALLKDCCSFTCSIM</sequence>
<keyword evidence="4" id="KW-1185">Reference proteome</keyword>
<evidence type="ECO:0000313" key="3">
    <source>
        <dbReference type="Ensembl" id="ENSMALP00000005912.1"/>
    </source>
</evidence>
<name>A0A3Q3IM67_MONAL</name>
<feature type="domain" description="BMERB" evidence="2">
    <location>
        <begin position="1"/>
        <end position="139"/>
    </location>
</feature>
<evidence type="ECO:0000259" key="2">
    <source>
        <dbReference type="PROSITE" id="PS51848"/>
    </source>
</evidence>
<evidence type="ECO:0000256" key="1">
    <source>
        <dbReference type="SAM" id="MobiDB-lite"/>
    </source>
</evidence>
<dbReference type="Pfam" id="PF12130">
    <property type="entry name" value="bMERB_dom"/>
    <property type="match status" value="1"/>
</dbReference>
<dbReference type="PANTHER" id="PTHR22704">
    <property type="entry name" value="BMERB DOMAIN-CONTAINING PROTEIN 1-RELATED"/>
    <property type="match status" value="1"/>
</dbReference>
<dbReference type="Ensembl" id="ENSMALT00000006044.1">
    <property type="protein sequence ID" value="ENSMALP00000005912.1"/>
    <property type="gene ID" value="ENSMALG00000004244.1"/>
</dbReference>
<proteinExistence type="predicted"/>
<protein>
    <recommendedName>
        <fullName evidence="2">BMERB domain-containing protein</fullName>
    </recommendedName>
</protein>
<dbReference type="PROSITE" id="PS51848">
    <property type="entry name" value="BMERB"/>
    <property type="match status" value="1"/>
</dbReference>
<organism evidence="3 4">
    <name type="scientific">Monopterus albus</name>
    <name type="common">Swamp eel</name>
    <dbReference type="NCBI Taxonomy" id="43700"/>
    <lineage>
        <taxon>Eukaryota</taxon>
        <taxon>Metazoa</taxon>
        <taxon>Chordata</taxon>
        <taxon>Craniata</taxon>
        <taxon>Vertebrata</taxon>
        <taxon>Euteleostomi</taxon>
        <taxon>Actinopterygii</taxon>
        <taxon>Neopterygii</taxon>
        <taxon>Teleostei</taxon>
        <taxon>Neoteleostei</taxon>
        <taxon>Acanthomorphata</taxon>
        <taxon>Anabantaria</taxon>
        <taxon>Synbranchiformes</taxon>
        <taxon>Synbranchidae</taxon>
        <taxon>Monopterus</taxon>
    </lineage>
</organism>